<sequence>SLFFDRQDMNIRTYANPIPISETSGKSWNQEHFAWTFPRPSMPSRKEKSRPSELQITVSRQDQRKLEEGQKPAHIWIRHSFRKIFQRPSIYLAIGIQAPFRHHYNPKTRDIRAEIKTSKDVKNRTILENYSKKETGPYAANPESKKIVKDDKPKRISKGDKTPSKTSFESEIFKKSKSKSEKNPEFKYSKLGSKTYSNKDMKNTMNSKKRDTESTYSRNNPKKDSKVILKKNSDGKSETCSINISNVDLIMYLEEIDTKFMDVNTWSKNYSQNNSKKDAKKEKKEGKKKGGKKGSDAESEDSKDAKKKDKKGGKKDKKKDSKKDTESTDAESEESKDAKKDDKKDKKSKKGDKKKNSKKDTESTDAESEESKDTKKDDKKDKKSKKGDKKKDSKKDAASTEESESEGDTKKGKKKGKKDAKKKKDAGSTDADSESEGDTKKGKKGEKKGKKDAKKKKGEESTESETDAEAIDGKKGSKKESKDAKKEIESTTDDSDKSLSKQDSKKITEDSDATSTDSRKAPTDLKRGGSRMSSKKTTFQEKEKQTITGRVPPTRERPPLPPCEPFLPSPKVKRVSQCKMPRPPPKQRYAPLVCLLLFYFSGKNIFLNLRLLKV</sequence>
<dbReference type="GO" id="GO:0005200">
    <property type="term" value="F:structural constituent of cytoskeleton"/>
    <property type="evidence" value="ECO:0007669"/>
    <property type="project" value="InterPro"/>
</dbReference>
<evidence type="ECO:0000256" key="4">
    <source>
        <dbReference type="ARBA" id="ARBA00022782"/>
    </source>
</evidence>
<accession>A0A8C6ESY8</accession>
<keyword evidence="4" id="KW-0221">Differentiation</keyword>
<feature type="region of interest" description="Disordered" evidence="8">
    <location>
        <begin position="132"/>
        <end position="176"/>
    </location>
</feature>
<feature type="domain" description="Cylicin N-terminal" evidence="9">
    <location>
        <begin position="9"/>
        <end position="111"/>
    </location>
</feature>
<feature type="region of interest" description="Disordered" evidence="8">
    <location>
        <begin position="190"/>
        <end position="239"/>
    </location>
</feature>
<dbReference type="GeneTree" id="ENSGT00730000111075"/>
<protein>
    <submittedName>
        <fullName evidence="10">Cylicin 1</fullName>
    </submittedName>
</protein>
<evidence type="ECO:0000313" key="10">
    <source>
        <dbReference type="Ensembl" id="ENSMMMP00000012601.1"/>
    </source>
</evidence>
<dbReference type="Proteomes" id="UP000694407">
    <property type="component" value="Unplaced"/>
</dbReference>
<dbReference type="Pfam" id="PF15241">
    <property type="entry name" value="Cylicin_N"/>
    <property type="match status" value="1"/>
</dbReference>
<feature type="compositionally biased region" description="Basic and acidic residues" evidence="8">
    <location>
        <begin position="143"/>
        <end position="163"/>
    </location>
</feature>
<feature type="compositionally biased region" description="Acidic residues" evidence="8">
    <location>
        <begin position="461"/>
        <end position="470"/>
    </location>
</feature>
<dbReference type="GO" id="GO:0033150">
    <property type="term" value="C:cytoskeletal calyx"/>
    <property type="evidence" value="ECO:0007669"/>
    <property type="project" value="UniProtKB-SubCell"/>
</dbReference>
<dbReference type="GO" id="GO:0001675">
    <property type="term" value="P:acrosome assembly"/>
    <property type="evidence" value="ECO:0007669"/>
    <property type="project" value="Ensembl"/>
</dbReference>
<feature type="compositionally biased region" description="Basic and acidic residues" evidence="8">
    <location>
        <begin position="369"/>
        <end position="381"/>
    </location>
</feature>
<feature type="compositionally biased region" description="Basic and acidic residues" evidence="8">
    <location>
        <begin position="333"/>
        <end position="345"/>
    </location>
</feature>
<feature type="compositionally biased region" description="Basic and acidic residues" evidence="8">
    <location>
        <begin position="197"/>
        <end position="213"/>
    </location>
</feature>
<keyword evidence="6" id="KW-0206">Cytoskeleton</keyword>
<dbReference type="Ensembl" id="ENSMMMT00000014390.1">
    <property type="protein sequence ID" value="ENSMMMP00000012601.1"/>
    <property type="gene ID" value="ENSMMMG00000011257.1"/>
</dbReference>
<feature type="compositionally biased region" description="Basic and acidic residues" evidence="8">
    <location>
        <begin position="517"/>
        <end position="527"/>
    </location>
</feature>
<dbReference type="PANTHER" id="PTHR16742:SF1">
    <property type="entry name" value="CYLICIN-1"/>
    <property type="match status" value="1"/>
</dbReference>
<proteinExistence type="predicted"/>
<keyword evidence="11" id="KW-1185">Reference proteome</keyword>
<dbReference type="AlphaFoldDB" id="A0A8C6ESY8"/>
<keyword evidence="2" id="KW-0963">Cytoplasm</keyword>
<feature type="compositionally biased region" description="Basic and acidic residues" evidence="8">
    <location>
        <begin position="471"/>
        <end position="509"/>
    </location>
</feature>
<dbReference type="GO" id="GO:0043159">
    <property type="term" value="C:acrosomal matrix"/>
    <property type="evidence" value="ECO:0007669"/>
    <property type="project" value="Ensembl"/>
</dbReference>
<organism evidence="10 11">
    <name type="scientific">Marmota marmota marmota</name>
    <name type="common">Alpine marmot</name>
    <dbReference type="NCBI Taxonomy" id="9994"/>
    <lineage>
        <taxon>Eukaryota</taxon>
        <taxon>Metazoa</taxon>
        <taxon>Chordata</taxon>
        <taxon>Craniata</taxon>
        <taxon>Vertebrata</taxon>
        <taxon>Euteleostomi</taxon>
        <taxon>Mammalia</taxon>
        <taxon>Eutheria</taxon>
        <taxon>Euarchontoglires</taxon>
        <taxon>Glires</taxon>
        <taxon>Rodentia</taxon>
        <taxon>Sciuromorpha</taxon>
        <taxon>Sciuridae</taxon>
        <taxon>Xerinae</taxon>
        <taxon>Marmotini</taxon>
        <taxon>Marmota</taxon>
    </lineage>
</organism>
<evidence type="ECO:0000256" key="5">
    <source>
        <dbReference type="ARBA" id="ARBA00022871"/>
    </source>
</evidence>
<feature type="compositionally biased region" description="Pro residues" evidence="8">
    <location>
        <begin position="559"/>
        <end position="568"/>
    </location>
</feature>
<evidence type="ECO:0000256" key="3">
    <source>
        <dbReference type="ARBA" id="ARBA00022737"/>
    </source>
</evidence>
<evidence type="ECO:0000313" key="11">
    <source>
        <dbReference type="Proteomes" id="UP000694407"/>
    </source>
</evidence>
<keyword evidence="3" id="KW-0677">Repeat</keyword>
<dbReference type="InterPro" id="IPR029354">
    <property type="entry name" value="Cylicin_N"/>
</dbReference>
<feature type="compositionally biased region" description="Basic residues" evidence="8">
    <location>
        <begin position="441"/>
        <end position="456"/>
    </location>
</feature>
<dbReference type="GO" id="GO:0061827">
    <property type="term" value="C:sperm head"/>
    <property type="evidence" value="ECO:0007669"/>
    <property type="project" value="Ensembl"/>
</dbReference>
<evidence type="ECO:0000256" key="8">
    <source>
        <dbReference type="SAM" id="MobiDB-lite"/>
    </source>
</evidence>
<dbReference type="PANTHER" id="PTHR16742">
    <property type="entry name" value="CYCLICIN"/>
    <property type="match status" value="1"/>
</dbReference>
<feature type="compositionally biased region" description="Basic residues" evidence="8">
    <location>
        <begin position="308"/>
        <end position="317"/>
    </location>
</feature>
<feature type="compositionally biased region" description="Basic and acidic residues" evidence="8">
    <location>
        <begin position="275"/>
        <end position="285"/>
    </location>
</feature>
<evidence type="ECO:0000256" key="2">
    <source>
        <dbReference type="ARBA" id="ARBA00022490"/>
    </source>
</evidence>
<feature type="region of interest" description="Disordered" evidence="8">
    <location>
        <begin position="268"/>
        <end position="584"/>
    </location>
</feature>
<evidence type="ECO:0000259" key="9">
    <source>
        <dbReference type="Pfam" id="PF15241"/>
    </source>
</evidence>
<dbReference type="GO" id="GO:0005634">
    <property type="term" value="C:nucleus"/>
    <property type="evidence" value="ECO:0007669"/>
    <property type="project" value="TreeGrafter"/>
</dbReference>
<feature type="compositionally biased region" description="Basic and acidic residues" evidence="8">
    <location>
        <begin position="389"/>
        <end position="398"/>
    </location>
</feature>
<keyword evidence="1" id="KW-0217">Developmental protein</keyword>
<evidence type="ECO:0000256" key="6">
    <source>
        <dbReference type="ARBA" id="ARBA00023212"/>
    </source>
</evidence>
<gene>
    <name evidence="10" type="primary">CYLC1</name>
</gene>
<feature type="compositionally biased region" description="Basic residues" evidence="8">
    <location>
        <begin position="411"/>
        <end position="424"/>
    </location>
</feature>
<comment type="subcellular location">
    <subcellularLocation>
        <location evidence="7">Cytoplasm</location>
        <location evidence="7">Cytoskeleton</location>
        <location evidence="7">Perinuclear theca</location>
        <location evidence="7">Calyx</location>
    </subcellularLocation>
</comment>
<feature type="compositionally biased region" description="Basic residues" evidence="8">
    <location>
        <begin position="346"/>
        <end position="357"/>
    </location>
</feature>
<feature type="compositionally biased region" description="Basic and acidic residues" evidence="8">
    <location>
        <begin position="221"/>
        <end position="237"/>
    </location>
</feature>
<evidence type="ECO:0000256" key="1">
    <source>
        <dbReference type="ARBA" id="ARBA00022473"/>
    </source>
</evidence>
<feature type="region of interest" description="Disordered" evidence="8">
    <location>
        <begin position="39"/>
        <end position="65"/>
    </location>
</feature>
<keyword evidence="5" id="KW-0744">Spermatogenesis</keyword>
<reference evidence="10" key="1">
    <citation type="submission" date="2025-08" db="UniProtKB">
        <authorList>
            <consortium name="Ensembl"/>
        </authorList>
    </citation>
    <scope>IDENTIFICATION</scope>
</reference>
<name>A0A8C6ESY8_MARMA</name>
<reference evidence="10" key="2">
    <citation type="submission" date="2025-09" db="UniProtKB">
        <authorList>
            <consortium name="Ensembl"/>
        </authorList>
    </citation>
    <scope>IDENTIFICATION</scope>
</reference>
<dbReference type="InterPro" id="IPR026189">
    <property type="entry name" value="CYLC"/>
</dbReference>
<feature type="compositionally biased region" description="Basic and acidic residues" evidence="8">
    <location>
        <begin position="293"/>
        <end position="307"/>
    </location>
</feature>
<evidence type="ECO:0000256" key="7">
    <source>
        <dbReference type="ARBA" id="ARBA00049644"/>
    </source>
</evidence>